<comment type="cofactor">
    <cofactor evidence="2">
        <name>[3Fe-4S] cluster</name>
        <dbReference type="ChEBI" id="CHEBI:21137"/>
    </cofactor>
</comment>
<evidence type="ECO:0000313" key="24">
    <source>
        <dbReference type="Proteomes" id="UP000461670"/>
    </source>
</evidence>
<evidence type="ECO:0000256" key="1">
    <source>
        <dbReference type="ARBA" id="ARBA00001917"/>
    </source>
</evidence>
<dbReference type="Pfam" id="PF04898">
    <property type="entry name" value="Glu_syn_central"/>
    <property type="match status" value="1"/>
</dbReference>
<dbReference type="FunFam" id="2.160.20.60:FF:000001">
    <property type="entry name" value="Glutamate synthase, large subunit"/>
    <property type="match status" value="1"/>
</dbReference>
<evidence type="ECO:0000256" key="16">
    <source>
        <dbReference type="ARBA" id="ARBA00023291"/>
    </source>
</evidence>
<evidence type="ECO:0000256" key="12">
    <source>
        <dbReference type="ARBA" id="ARBA00023002"/>
    </source>
</evidence>
<evidence type="ECO:0000256" key="11">
    <source>
        <dbReference type="ARBA" id="ARBA00022962"/>
    </source>
</evidence>
<keyword evidence="16" id="KW-0003">3Fe-4S</keyword>
<comment type="cofactor">
    <cofactor evidence="1">
        <name>FMN</name>
        <dbReference type="ChEBI" id="CHEBI:58210"/>
    </cofactor>
</comment>
<dbReference type="EC" id="1.4.1.13" evidence="5"/>
<keyword evidence="10" id="KW-0274">FAD</keyword>
<evidence type="ECO:0000256" key="10">
    <source>
        <dbReference type="ARBA" id="ARBA00022827"/>
    </source>
</evidence>
<dbReference type="Pfam" id="PF01493">
    <property type="entry name" value="GXGXG"/>
    <property type="match status" value="1"/>
</dbReference>
<dbReference type="FunFam" id="3.20.20.70:FF:000053">
    <property type="entry name" value="Glutamate synthase large subunit"/>
    <property type="match status" value="1"/>
</dbReference>
<dbReference type="GO" id="GO:0006537">
    <property type="term" value="P:glutamate biosynthetic process"/>
    <property type="evidence" value="ECO:0007669"/>
    <property type="project" value="UniProtKB-KW"/>
</dbReference>
<dbReference type="GO" id="GO:0046872">
    <property type="term" value="F:metal ion binding"/>
    <property type="evidence" value="ECO:0007669"/>
    <property type="project" value="UniProtKB-KW"/>
</dbReference>
<dbReference type="SUPFAM" id="SSF69336">
    <property type="entry name" value="Alpha subunit of glutamate synthase, C-terminal domain"/>
    <property type="match status" value="1"/>
</dbReference>
<dbReference type="InterPro" id="IPR029055">
    <property type="entry name" value="Ntn_hydrolases_N"/>
</dbReference>
<keyword evidence="9" id="KW-0479">Metal-binding</keyword>
<dbReference type="SUPFAM" id="SSF56235">
    <property type="entry name" value="N-terminal nucleophile aminohydrolases (Ntn hydrolases)"/>
    <property type="match status" value="1"/>
</dbReference>
<reference evidence="24" key="1">
    <citation type="journal article" date="2020" name="MBio">
        <title>Horizontal gene transfer to a defensive symbiont with a reduced genome amongst a multipartite beetle microbiome.</title>
        <authorList>
            <person name="Waterworth S.C."/>
            <person name="Florez L.V."/>
            <person name="Rees E.R."/>
            <person name="Hertweck C."/>
            <person name="Kaltenpoth M."/>
            <person name="Kwan J.C."/>
        </authorList>
    </citation>
    <scope>NUCLEOTIDE SEQUENCE [LARGE SCALE GENOMIC DNA]</scope>
</reference>
<evidence type="ECO:0000256" key="5">
    <source>
        <dbReference type="ARBA" id="ARBA00012079"/>
    </source>
</evidence>
<evidence type="ECO:0000256" key="8">
    <source>
        <dbReference type="ARBA" id="ARBA00022643"/>
    </source>
</evidence>
<dbReference type="Pfam" id="PF00310">
    <property type="entry name" value="GATase_2"/>
    <property type="match status" value="1"/>
</dbReference>
<dbReference type="Proteomes" id="UP000461670">
    <property type="component" value="Unassembled WGS sequence"/>
</dbReference>
<accession>A0A7V8FRB3</accession>
<evidence type="ECO:0000256" key="15">
    <source>
        <dbReference type="ARBA" id="ARBA00023164"/>
    </source>
</evidence>
<evidence type="ECO:0000259" key="22">
    <source>
        <dbReference type="PROSITE" id="PS51278"/>
    </source>
</evidence>
<keyword evidence="11" id="KW-0315">Glutamine amidotransferase</keyword>
<feature type="domain" description="Glutamine amidotransferase type-2" evidence="22">
    <location>
        <begin position="51"/>
        <end position="451"/>
    </location>
</feature>
<dbReference type="Gene3D" id="2.160.20.60">
    <property type="entry name" value="Glutamate synthase, alpha subunit, C-terminal domain"/>
    <property type="match status" value="1"/>
</dbReference>
<evidence type="ECO:0000256" key="6">
    <source>
        <dbReference type="ARBA" id="ARBA00022605"/>
    </source>
</evidence>
<dbReference type="InterPro" id="IPR013785">
    <property type="entry name" value="Aldolase_TIM"/>
</dbReference>
<evidence type="ECO:0000256" key="13">
    <source>
        <dbReference type="ARBA" id="ARBA00023004"/>
    </source>
</evidence>
<dbReference type="InterPro" id="IPR050711">
    <property type="entry name" value="ET-N_metabolism_enzyme"/>
</dbReference>
<keyword evidence="7" id="KW-0285">Flavoprotein</keyword>
<keyword evidence="6" id="KW-0028">Amino-acid biosynthesis</keyword>
<dbReference type="InterPro" id="IPR002489">
    <property type="entry name" value="Glu_synth_asu_C"/>
</dbReference>
<evidence type="ECO:0000256" key="4">
    <source>
        <dbReference type="ARBA" id="ARBA00009716"/>
    </source>
</evidence>
<dbReference type="InterPro" id="IPR036485">
    <property type="entry name" value="Glu_synth_asu_C_sf"/>
</dbReference>
<dbReference type="CDD" id="cd02808">
    <property type="entry name" value="GltS_FMN"/>
    <property type="match status" value="1"/>
</dbReference>
<dbReference type="InterPro" id="IPR002932">
    <property type="entry name" value="Glu_synthdom"/>
</dbReference>
<gene>
    <name evidence="23" type="primary">gltB</name>
    <name evidence="23" type="ORF">GAK30_00638</name>
</gene>
<dbReference type="InterPro" id="IPR006982">
    <property type="entry name" value="Glu_synth_centr_N"/>
</dbReference>
<evidence type="ECO:0000256" key="21">
    <source>
        <dbReference type="SAM" id="MobiDB-lite"/>
    </source>
</evidence>
<evidence type="ECO:0000256" key="9">
    <source>
        <dbReference type="ARBA" id="ARBA00022723"/>
    </source>
</evidence>
<evidence type="ECO:0000256" key="14">
    <source>
        <dbReference type="ARBA" id="ARBA00023014"/>
    </source>
</evidence>
<dbReference type="Gene3D" id="3.20.20.70">
    <property type="entry name" value="Aldolase class I"/>
    <property type="match status" value="2"/>
</dbReference>
<keyword evidence="15" id="KW-0314">Glutamate biosynthesis</keyword>
<dbReference type="GO" id="GO:0019676">
    <property type="term" value="P:ammonia assimilation cycle"/>
    <property type="evidence" value="ECO:0007669"/>
    <property type="project" value="TreeGrafter"/>
</dbReference>
<keyword evidence="14" id="KW-0411">Iron-sulfur</keyword>
<dbReference type="GO" id="GO:0004355">
    <property type="term" value="F:glutamate synthase (NADPH) activity"/>
    <property type="evidence" value="ECO:0007669"/>
    <property type="project" value="UniProtKB-EC"/>
</dbReference>
<dbReference type="PROSITE" id="PS51278">
    <property type="entry name" value="GATASE_TYPE_2"/>
    <property type="match status" value="1"/>
</dbReference>
<evidence type="ECO:0000256" key="17">
    <source>
        <dbReference type="ARBA" id="ARBA00037898"/>
    </source>
</evidence>
<keyword evidence="13" id="KW-0408">Iron</keyword>
<dbReference type="Pfam" id="PF01645">
    <property type="entry name" value="Glu_synthase"/>
    <property type="match status" value="1"/>
</dbReference>
<dbReference type="PANTHER" id="PTHR11938:SF133">
    <property type="entry name" value="GLUTAMATE SYNTHASE (NADH)"/>
    <property type="match status" value="1"/>
</dbReference>
<protein>
    <recommendedName>
        <fullName evidence="19">Glutamate synthase [NADPH] large chain</fullName>
        <ecNumber evidence="5">1.4.1.13</ecNumber>
    </recommendedName>
    <alternativeName>
        <fullName evidence="20">Glutamate synthase subunit alpha</fullName>
    </alternativeName>
</protein>
<dbReference type="GO" id="GO:0051538">
    <property type="term" value="F:3 iron, 4 sulfur cluster binding"/>
    <property type="evidence" value="ECO:0007669"/>
    <property type="project" value="UniProtKB-KW"/>
</dbReference>
<dbReference type="InterPro" id="IPR017932">
    <property type="entry name" value="GATase_2_dom"/>
</dbReference>
<comment type="cofactor">
    <cofactor evidence="3">
        <name>FAD</name>
        <dbReference type="ChEBI" id="CHEBI:57692"/>
    </cofactor>
</comment>
<dbReference type="CDD" id="cd00982">
    <property type="entry name" value="gltB_C"/>
    <property type="match status" value="1"/>
</dbReference>
<proteinExistence type="inferred from homology"/>
<evidence type="ECO:0000256" key="18">
    <source>
        <dbReference type="ARBA" id="ARBA00048151"/>
    </source>
</evidence>
<evidence type="ECO:0000256" key="3">
    <source>
        <dbReference type="ARBA" id="ARBA00001974"/>
    </source>
</evidence>
<dbReference type="PANTHER" id="PTHR11938">
    <property type="entry name" value="FAD NADPH DEHYDROGENASE/OXIDOREDUCTASE"/>
    <property type="match status" value="1"/>
</dbReference>
<dbReference type="Gene3D" id="3.60.20.10">
    <property type="entry name" value="Glutamine Phosphoribosylpyrophosphate, subunit 1, domain 1"/>
    <property type="match status" value="1"/>
</dbReference>
<evidence type="ECO:0000256" key="20">
    <source>
        <dbReference type="ARBA" id="ARBA00079921"/>
    </source>
</evidence>
<comment type="similarity">
    <text evidence="4">Belongs to the glutamate synthase family.</text>
</comment>
<evidence type="ECO:0000313" key="23">
    <source>
        <dbReference type="EMBL" id="KAF1023185.1"/>
    </source>
</evidence>
<dbReference type="FunFam" id="3.20.20.70:FF:000031">
    <property type="entry name" value="Glutamate synthase 1 [NADH]"/>
    <property type="match status" value="1"/>
</dbReference>
<dbReference type="CDD" id="cd00713">
    <property type="entry name" value="GltS"/>
    <property type="match status" value="1"/>
</dbReference>
<comment type="catalytic activity">
    <reaction evidence="18">
        <text>2 L-glutamate + NADP(+) = L-glutamine + 2-oxoglutarate + NADPH + H(+)</text>
        <dbReference type="Rhea" id="RHEA:15501"/>
        <dbReference type="ChEBI" id="CHEBI:15378"/>
        <dbReference type="ChEBI" id="CHEBI:16810"/>
        <dbReference type="ChEBI" id="CHEBI:29985"/>
        <dbReference type="ChEBI" id="CHEBI:57783"/>
        <dbReference type="ChEBI" id="CHEBI:58349"/>
        <dbReference type="ChEBI" id="CHEBI:58359"/>
        <dbReference type="EC" id="1.4.1.13"/>
    </reaction>
</comment>
<comment type="caution">
    <text evidence="23">The sequence shown here is derived from an EMBL/GenBank/DDBJ whole genome shotgun (WGS) entry which is preliminary data.</text>
</comment>
<evidence type="ECO:0000256" key="2">
    <source>
        <dbReference type="ARBA" id="ARBA00001927"/>
    </source>
</evidence>
<feature type="region of interest" description="Disordered" evidence="21">
    <location>
        <begin position="1"/>
        <end position="30"/>
    </location>
</feature>
<sequence length="1605" mass="175175">MKKLHDAPAVASTAHAPLSPSATALSDHQEAQAEFLSRTGLYDPGQEHDACGLGFVAHIKGHKTHAIVTQALKILENIDHRGAVGADKLMGDGAGILIQIPDQLYREELAKQGVVLPPPGEYGVGMIFLPKEHASRMACEQEMERAVKAEGQVVLGWRDVPVDKAMPMSPNVRKTEPIIRQIFIGRGPDVIVQDALERKLYVIRKTASANIQNLKLKHGKEYYVPSMSSRTVIYKGLLLADQVGTYYVDLLDARCVSAVGLVHQRFSTNTMPKWPLAHPYRYVAHNGEINTVKGNYNWMCAREGVMASPVLGEDLKKLYPISFAGQSDTATFDNCLELLVMAGYPIGQAMMMMVPEPWEQNEGMDARRRAFYEYHAAMMEPWDGPAALAFTDGRQIGATLDRNGLRPARFLVTDDDHVILASESGVLPISEDKIVRKWRLQPGKMLLIDFEQGRMIDDDELKAQLVNTRPYKQWVENLRIRLDDVEGAAKAPVSDVPLLDRQQAFGYTQEDVKFLLAPMAANGEEGVGSMGNDSPLAVLSGKNKPLYNYFRQMFAQVTNPPIDPIREAIVMSLVSFVGPKPNLLDINQVNPPLRLEVSQPILDFEDMKKLNSIEELTNGKFRSHRLNITYPVSWGREGVEAKLASLCAEAVDAIKGGSNIIIISDRDIDAQHLAIPAALALSAIHQHLIRAGLRTSVGLVVATGSAREVHHFAVLAGYGAEAIHPYLAMETLVDMHRDLPGDLSPEKAIYNYVKAIGKGLSKIMSKMGVSTYMSYCGAQLFEAVGINSDTVEKYFTGTPSRVEGIGVFEIAEEAIRVHKAAFGDDPVLETMLDAGGEYAWRTRGEEHMWGPDAIAKLQHSTRANNWNTYKEYAQIINDQSRRHMTLRGLFEFKIDPSKAIPVEEVELAAEIVKRFATGAMSLGSISTEAHATLAIAMNRIGGKSNTGEGGEDENRYRNELKGIPIQSGATLRSEIGAENVEIDLPLQAGDSLRSRIKQVASGRFGVTAEYLVSADQIQIKMAQGAKPGEGGQLPGGKVTNYIGKQRHSVPGVGLISPPPHHDIYSIEDLAQLIHDLKNVAPHASISTKLVSEIGVGTIAAGVAKCKSDHVVIAGHDGGTGASPWSSIKHAGSPWEIGLAETQQTLVLNGLRSRIRVQADGQMKTGRDVVIGALLGADEFGFATAPLVVEGCIMMRKCHLNTCPVGVATQDPVLRRKFSGKPEHVINYFFFVAEEARQIMAQLGIRKFDDLIGQADLLDTQKGVAHWKARGLDFSRLFAVPTPLMGTTLFHTQNQEHGLERALDQSLIAKARPAIERGEKVKFMEVARNVNRTVGAMLSGEVTRHHPEGLPDDTIRIQFEGTGGQSFGAFLARGITLFLIGEANDYTGKGLSGGRIAVRPSLDFRGAAHENIIVGNTVMFGATSGEAYFCGVAGERFAVRLSGATTVVEGTGDHGCEYMTGGTVVVLGKTGRNFAAGMSGGVAYVYDEDGRFAERCNTAMVSLDPVLSQEAQEAGDGRGTWHRGKTDEEQLRQLLQDHLRWTGSKRARELLDNWEQSRARFVKVFPKEYKRALGEMYARNLAAEAAVKALAESRASEVTPATADAK</sequence>
<evidence type="ECO:0000256" key="7">
    <source>
        <dbReference type="ARBA" id="ARBA00022630"/>
    </source>
</evidence>
<name>A0A7V8FRB3_9BURK</name>
<dbReference type="SUPFAM" id="SSF51395">
    <property type="entry name" value="FMN-linked oxidoreductases"/>
    <property type="match status" value="1"/>
</dbReference>
<dbReference type="FunFam" id="3.60.20.10:FF:000001">
    <property type="entry name" value="Glutamate synthase, large subunit"/>
    <property type="match status" value="1"/>
</dbReference>
<dbReference type="EMBL" id="WNDQ01000006">
    <property type="protein sequence ID" value="KAF1023185.1"/>
    <property type="molecule type" value="Genomic_DNA"/>
</dbReference>
<comment type="pathway">
    <text evidence="17">Amino-acid biosynthesis; L-glutamate biosynthesis via GLT pathway; L-glutamate from 2-oxoglutarate and L-glutamine (NADP(+) route): step 1/1.</text>
</comment>
<keyword evidence="8" id="KW-0288">FMN</keyword>
<evidence type="ECO:0000256" key="19">
    <source>
        <dbReference type="ARBA" id="ARBA00072108"/>
    </source>
</evidence>
<keyword evidence="12" id="KW-0560">Oxidoreductase</keyword>
<organism evidence="23 24">
    <name type="scientific">Paracidovorax wautersii</name>
    <dbReference type="NCBI Taxonomy" id="1177982"/>
    <lineage>
        <taxon>Bacteria</taxon>
        <taxon>Pseudomonadati</taxon>
        <taxon>Pseudomonadota</taxon>
        <taxon>Betaproteobacteria</taxon>
        <taxon>Burkholderiales</taxon>
        <taxon>Comamonadaceae</taxon>
        <taxon>Paracidovorax</taxon>
    </lineage>
</organism>